<dbReference type="PANTHER" id="PTHR46264:SF4">
    <property type="entry name" value="TYROSINE--TRNA LIGASE, CYTOPLASMIC"/>
    <property type="match status" value="1"/>
</dbReference>
<comment type="caution">
    <text evidence="5">The sequence shown here is derived from an EMBL/GenBank/DDBJ whole genome shotgun (WGS) entry which is preliminary data.</text>
</comment>
<feature type="non-terminal residue" evidence="5">
    <location>
        <position position="93"/>
    </location>
</feature>
<feature type="compositionally biased region" description="Polar residues" evidence="4">
    <location>
        <begin position="1"/>
        <end position="12"/>
    </location>
</feature>
<proteinExistence type="predicted"/>
<feature type="non-terminal residue" evidence="5">
    <location>
        <position position="1"/>
    </location>
</feature>
<dbReference type="SUPFAM" id="SSF52374">
    <property type="entry name" value="Nucleotidylyl transferase"/>
    <property type="match status" value="1"/>
</dbReference>
<evidence type="ECO:0000256" key="3">
    <source>
        <dbReference type="ARBA" id="ARBA00048248"/>
    </source>
</evidence>
<comment type="catalytic activity">
    <reaction evidence="3">
        <text>tRNA(Tyr) + L-tyrosine + ATP = L-tyrosyl-tRNA(Tyr) + AMP + diphosphate + H(+)</text>
        <dbReference type="Rhea" id="RHEA:10220"/>
        <dbReference type="Rhea" id="RHEA-COMP:9706"/>
        <dbReference type="Rhea" id="RHEA-COMP:9707"/>
        <dbReference type="ChEBI" id="CHEBI:15378"/>
        <dbReference type="ChEBI" id="CHEBI:30616"/>
        <dbReference type="ChEBI" id="CHEBI:33019"/>
        <dbReference type="ChEBI" id="CHEBI:58315"/>
        <dbReference type="ChEBI" id="CHEBI:78442"/>
        <dbReference type="ChEBI" id="CHEBI:78536"/>
        <dbReference type="ChEBI" id="CHEBI:456215"/>
        <dbReference type="EC" id="6.1.1.1"/>
    </reaction>
</comment>
<dbReference type="GO" id="GO:0005737">
    <property type="term" value="C:cytoplasm"/>
    <property type="evidence" value="ECO:0007669"/>
    <property type="project" value="TreeGrafter"/>
</dbReference>
<gene>
    <name evidence="5" type="ORF">KI387_038895</name>
</gene>
<dbReference type="EC" id="6.1.1.1" evidence="1"/>
<dbReference type="PANTHER" id="PTHR46264">
    <property type="entry name" value="TYROSINE-TRNA LIGASE"/>
    <property type="match status" value="1"/>
</dbReference>
<dbReference type="EMBL" id="JAHRHJ020000011">
    <property type="protein sequence ID" value="KAH9295307.1"/>
    <property type="molecule type" value="Genomic_DNA"/>
</dbReference>
<evidence type="ECO:0000256" key="2">
    <source>
        <dbReference type="ARBA" id="ARBA00033323"/>
    </source>
</evidence>
<reference evidence="5 6" key="1">
    <citation type="journal article" date="2021" name="Nat. Plants">
        <title>The Taxus genome provides insights into paclitaxel biosynthesis.</title>
        <authorList>
            <person name="Xiong X."/>
            <person name="Gou J."/>
            <person name="Liao Q."/>
            <person name="Li Y."/>
            <person name="Zhou Q."/>
            <person name="Bi G."/>
            <person name="Li C."/>
            <person name="Du R."/>
            <person name="Wang X."/>
            <person name="Sun T."/>
            <person name="Guo L."/>
            <person name="Liang H."/>
            <person name="Lu P."/>
            <person name="Wu Y."/>
            <person name="Zhang Z."/>
            <person name="Ro D.K."/>
            <person name="Shang Y."/>
            <person name="Huang S."/>
            <person name="Yan J."/>
        </authorList>
    </citation>
    <scope>NUCLEOTIDE SEQUENCE [LARGE SCALE GENOMIC DNA]</scope>
    <source>
        <strain evidence="5">Ta-2019</strain>
    </source>
</reference>
<dbReference type="Proteomes" id="UP000824469">
    <property type="component" value="Unassembled WGS sequence"/>
</dbReference>
<evidence type="ECO:0000313" key="6">
    <source>
        <dbReference type="Proteomes" id="UP000824469"/>
    </source>
</evidence>
<evidence type="ECO:0000313" key="5">
    <source>
        <dbReference type="EMBL" id="KAH9295307.1"/>
    </source>
</evidence>
<protein>
    <recommendedName>
        <fullName evidence="1">tyrosine--tRNA ligase</fullName>
        <ecNumber evidence="1">6.1.1.1</ecNumber>
    </recommendedName>
    <alternativeName>
        <fullName evidence="2">Tyrosyl-tRNA synthetase</fullName>
    </alternativeName>
</protein>
<name>A0AA38C735_TAXCH</name>
<dbReference type="InterPro" id="IPR050489">
    <property type="entry name" value="Tyr-tRNA_synthase"/>
</dbReference>
<dbReference type="Gene3D" id="3.40.50.620">
    <property type="entry name" value="HUPs"/>
    <property type="match status" value="1"/>
</dbReference>
<dbReference type="AlphaFoldDB" id="A0AA38C735"/>
<dbReference type="GO" id="GO:0006437">
    <property type="term" value="P:tyrosyl-tRNA aminoacylation"/>
    <property type="evidence" value="ECO:0007669"/>
    <property type="project" value="TreeGrafter"/>
</dbReference>
<evidence type="ECO:0000256" key="4">
    <source>
        <dbReference type="SAM" id="MobiDB-lite"/>
    </source>
</evidence>
<organism evidence="5 6">
    <name type="scientific">Taxus chinensis</name>
    <name type="common">Chinese yew</name>
    <name type="synonym">Taxus wallichiana var. chinensis</name>
    <dbReference type="NCBI Taxonomy" id="29808"/>
    <lineage>
        <taxon>Eukaryota</taxon>
        <taxon>Viridiplantae</taxon>
        <taxon>Streptophyta</taxon>
        <taxon>Embryophyta</taxon>
        <taxon>Tracheophyta</taxon>
        <taxon>Spermatophyta</taxon>
        <taxon>Pinopsida</taxon>
        <taxon>Pinidae</taxon>
        <taxon>Conifers II</taxon>
        <taxon>Cupressales</taxon>
        <taxon>Taxaceae</taxon>
        <taxon>Taxus</taxon>
    </lineage>
</organism>
<accession>A0AA38C735</accession>
<sequence>LTSMADETQNNDPPVVQDGHSETTENAFSNLEEFLSPSDHSAPTGLSLDERFNLIRSIGKECIQESELLVLLQKKEPICYDGFEPSGRMHIAQ</sequence>
<dbReference type="InterPro" id="IPR014729">
    <property type="entry name" value="Rossmann-like_a/b/a_fold"/>
</dbReference>
<feature type="region of interest" description="Disordered" evidence="4">
    <location>
        <begin position="1"/>
        <end position="23"/>
    </location>
</feature>
<keyword evidence="6" id="KW-1185">Reference proteome</keyword>
<evidence type="ECO:0000256" key="1">
    <source>
        <dbReference type="ARBA" id="ARBA00013160"/>
    </source>
</evidence>
<dbReference type="OMA" id="RSIGKEC"/>
<dbReference type="GO" id="GO:0004831">
    <property type="term" value="F:tyrosine-tRNA ligase activity"/>
    <property type="evidence" value="ECO:0007669"/>
    <property type="project" value="UniProtKB-EC"/>
</dbReference>